<accession>A0ACC1TY67</accession>
<evidence type="ECO:0000313" key="2">
    <source>
        <dbReference type="Proteomes" id="UP001163835"/>
    </source>
</evidence>
<gene>
    <name evidence="1" type="ORF">F5876DRAFT_9894</name>
</gene>
<organism evidence="1 2">
    <name type="scientific">Lentinula aff. lateritia</name>
    <dbReference type="NCBI Taxonomy" id="2804960"/>
    <lineage>
        <taxon>Eukaryota</taxon>
        <taxon>Fungi</taxon>
        <taxon>Dikarya</taxon>
        <taxon>Basidiomycota</taxon>
        <taxon>Agaricomycotina</taxon>
        <taxon>Agaricomycetes</taxon>
        <taxon>Agaricomycetidae</taxon>
        <taxon>Agaricales</taxon>
        <taxon>Marasmiineae</taxon>
        <taxon>Omphalotaceae</taxon>
        <taxon>Lentinula</taxon>
    </lineage>
</organism>
<keyword evidence="2" id="KW-1185">Reference proteome</keyword>
<dbReference type="Proteomes" id="UP001163835">
    <property type="component" value="Unassembled WGS sequence"/>
</dbReference>
<protein>
    <submittedName>
        <fullName evidence="1">Uncharacterized protein</fullName>
    </submittedName>
</protein>
<reference evidence="1" key="1">
    <citation type="submission" date="2022-09" db="EMBL/GenBank/DDBJ databases">
        <title>A Global Phylogenomic Analysis of the Shiitake Genus Lentinula.</title>
        <authorList>
            <consortium name="DOE Joint Genome Institute"/>
            <person name="Sierra-Patev S."/>
            <person name="Min B."/>
            <person name="Naranjo-Ortiz M."/>
            <person name="Looney B."/>
            <person name="Konkel Z."/>
            <person name="Slot J.C."/>
            <person name="Sakamoto Y."/>
            <person name="Steenwyk J.L."/>
            <person name="Rokas A."/>
            <person name="Carro J."/>
            <person name="Camarero S."/>
            <person name="Ferreira P."/>
            <person name="Molpeceres G."/>
            <person name="Ruiz-Duenas F.J."/>
            <person name="Serrano A."/>
            <person name="Henrissat B."/>
            <person name="Drula E."/>
            <person name="Hughes K.W."/>
            <person name="Mata J.L."/>
            <person name="Ishikawa N.K."/>
            <person name="Vargas-Isla R."/>
            <person name="Ushijima S."/>
            <person name="Smith C.A."/>
            <person name="Ahrendt S."/>
            <person name="Andreopoulos W."/>
            <person name="He G."/>
            <person name="Labutti K."/>
            <person name="Lipzen A."/>
            <person name="Ng V."/>
            <person name="Riley R."/>
            <person name="Sandor L."/>
            <person name="Barry K."/>
            <person name="Martinez A.T."/>
            <person name="Xiao Y."/>
            <person name="Gibbons J.G."/>
            <person name="Terashima K."/>
            <person name="Grigoriev I.V."/>
            <person name="Hibbett D.S."/>
        </authorList>
    </citation>
    <scope>NUCLEOTIDE SEQUENCE</scope>
    <source>
        <strain evidence="1">TMI1499</strain>
    </source>
</reference>
<name>A0ACC1TY67_9AGAR</name>
<comment type="caution">
    <text evidence="1">The sequence shown here is derived from an EMBL/GenBank/DDBJ whole genome shotgun (WGS) entry which is preliminary data.</text>
</comment>
<feature type="non-terminal residue" evidence="1">
    <location>
        <position position="55"/>
    </location>
</feature>
<feature type="non-terminal residue" evidence="1">
    <location>
        <position position="1"/>
    </location>
</feature>
<evidence type="ECO:0000313" key="1">
    <source>
        <dbReference type="EMBL" id="KAJ3809726.1"/>
    </source>
</evidence>
<dbReference type="EMBL" id="MU795140">
    <property type="protein sequence ID" value="KAJ3809726.1"/>
    <property type="molecule type" value="Genomic_DNA"/>
</dbReference>
<proteinExistence type="predicted"/>
<sequence length="55" mass="5937">SERSTATDGFVLLDGKKCGGSVISSDLDKPNYTCKEYVRTGTTTVKPFEFSQTGL</sequence>